<proteinExistence type="predicted"/>
<feature type="compositionally biased region" description="Basic and acidic residues" evidence="1">
    <location>
        <begin position="242"/>
        <end position="262"/>
    </location>
</feature>
<feature type="compositionally biased region" description="Basic and acidic residues" evidence="1">
    <location>
        <begin position="368"/>
        <end position="377"/>
    </location>
</feature>
<accession>A0AAD3R1R8</accession>
<keyword evidence="3" id="KW-1185">Reference proteome</keyword>
<evidence type="ECO:0000256" key="1">
    <source>
        <dbReference type="SAM" id="MobiDB-lite"/>
    </source>
</evidence>
<feature type="compositionally biased region" description="Acidic residues" evidence="1">
    <location>
        <begin position="292"/>
        <end position="307"/>
    </location>
</feature>
<feature type="region of interest" description="Disordered" evidence="1">
    <location>
        <begin position="522"/>
        <end position="566"/>
    </location>
</feature>
<feature type="region of interest" description="Disordered" evidence="1">
    <location>
        <begin position="589"/>
        <end position="678"/>
    </location>
</feature>
<feature type="compositionally biased region" description="Polar residues" evidence="1">
    <location>
        <begin position="1"/>
        <end position="14"/>
    </location>
</feature>
<dbReference type="PANTHER" id="PTHR15119:SF1">
    <property type="entry name" value="SECRETOGRANIN-2-RELATED"/>
    <property type="match status" value="1"/>
</dbReference>
<dbReference type="EMBL" id="BRZM01000015">
    <property type="protein sequence ID" value="GLD52862.1"/>
    <property type="molecule type" value="Genomic_DNA"/>
</dbReference>
<gene>
    <name evidence="2" type="ORF">AKAME5_000569600</name>
</gene>
<feature type="compositionally biased region" description="Basic and acidic residues" evidence="1">
    <location>
        <begin position="338"/>
        <end position="349"/>
    </location>
</feature>
<feature type="region of interest" description="Disordered" evidence="1">
    <location>
        <begin position="181"/>
        <end position="202"/>
    </location>
</feature>
<organism evidence="2 3">
    <name type="scientific">Lates japonicus</name>
    <name type="common">Japanese lates</name>
    <dbReference type="NCBI Taxonomy" id="270547"/>
    <lineage>
        <taxon>Eukaryota</taxon>
        <taxon>Metazoa</taxon>
        <taxon>Chordata</taxon>
        <taxon>Craniata</taxon>
        <taxon>Vertebrata</taxon>
        <taxon>Euteleostomi</taxon>
        <taxon>Actinopterygii</taxon>
        <taxon>Neopterygii</taxon>
        <taxon>Teleostei</taxon>
        <taxon>Neoteleostei</taxon>
        <taxon>Acanthomorphata</taxon>
        <taxon>Carangaria</taxon>
        <taxon>Carangaria incertae sedis</taxon>
        <taxon>Centropomidae</taxon>
        <taxon>Lates</taxon>
    </lineage>
</organism>
<feature type="compositionally biased region" description="Basic and acidic residues" evidence="1">
    <location>
        <begin position="624"/>
        <end position="640"/>
    </location>
</feature>
<feature type="region of interest" description="Disordered" evidence="1">
    <location>
        <begin position="394"/>
        <end position="417"/>
    </location>
</feature>
<feature type="compositionally biased region" description="Polar residues" evidence="1">
    <location>
        <begin position="532"/>
        <end position="556"/>
    </location>
</feature>
<feature type="region of interest" description="Disordered" evidence="1">
    <location>
        <begin position="1"/>
        <end position="21"/>
    </location>
</feature>
<name>A0AAD3R1R8_LATJO</name>
<dbReference type="AlphaFoldDB" id="A0AAD3R1R8"/>
<evidence type="ECO:0000313" key="3">
    <source>
        <dbReference type="Proteomes" id="UP001279410"/>
    </source>
</evidence>
<dbReference type="Proteomes" id="UP001279410">
    <property type="component" value="Unassembled WGS sequence"/>
</dbReference>
<dbReference type="PANTHER" id="PTHR15119">
    <property type="entry name" value="SECRETOGRANIN II"/>
    <property type="match status" value="1"/>
</dbReference>
<protein>
    <submittedName>
        <fullName evidence="2">Secretogranin-2</fullName>
    </submittedName>
</protein>
<feature type="compositionally biased region" description="Basic and acidic residues" evidence="1">
    <location>
        <begin position="394"/>
        <end position="416"/>
    </location>
</feature>
<dbReference type="InterPro" id="IPR038858">
    <property type="entry name" value="ScgII"/>
</dbReference>
<feature type="compositionally biased region" description="Acidic residues" evidence="1">
    <location>
        <begin position="226"/>
        <end position="241"/>
    </location>
</feature>
<feature type="region of interest" description="Disordered" evidence="1">
    <location>
        <begin position="222"/>
        <end position="377"/>
    </location>
</feature>
<feature type="region of interest" description="Disordered" evidence="1">
    <location>
        <begin position="148"/>
        <end position="169"/>
    </location>
</feature>
<evidence type="ECO:0000313" key="2">
    <source>
        <dbReference type="EMBL" id="GLD52862.1"/>
    </source>
</evidence>
<reference evidence="2" key="1">
    <citation type="submission" date="2022-08" db="EMBL/GenBank/DDBJ databases">
        <title>Genome sequencing of akame (Lates japonicus).</title>
        <authorList>
            <person name="Hashiguchi Y."/>
            <person name="Takahashi H."/>
        </authorList>
    </citation>
    <scope>NUCLEOTIDE SEQUENCE</scope>
    <source>
        <strain evidence="2">Kochi</strain>
    </source>
</reference>
<comment type="caution">
    <text evidence="2">The sequence shown here is derived from an EMBL/GenBank/DDBJ whole genome shotgun (WGS) entry which is preliminary data.</text>
</comment>
<feature type="compositionally biased region" description="Acidic residues" evidence="1">
    <location>
        <begin position="350"/>
        <end position="367"/>
    </location>
</feature>
<feature type="compositionally biased region" description="Polar residues" evidence="1">
    <location>
        <begin position="263"/>
        <end position="272"/>
    </location>
</feature>
<sequence length="678" mass="77833">MNGEQPVSHQGTNTQREKVKSGEKVMPMIRRETNYKGVNMPSLPETSTTTKHFLICFTNLPLILLFLSSSGVHGVPLGEHRLRGSESDSQRGNVHQTPNVDMLKALEYIENLRQRTGTDSQQHNPLSAGYDASHMDDAEKLRAMLRLASNPVQSKDEDEEEEEGREDKSEELLQAVLSTLQQTEKASKPESLHPSAQGEGMKDTMYPRVQQKQHNIMLHKKLPLMFEDEEEGEGGEEEEHEGPDMERESHFKRTNENVEEKYTPQNLATLQSVFDELDKLTSGKTMHKRQDEDNDMEDDDEEEDDDMFDVRNVAYDDVGGDLALDWGPLQEQEEEEERDNKHEVDRGLDYLDDNDEEDDEEDEDDESYPVKRSKDPDDVANLVDYYLLKVLEKTEEEEQKREIEEEEEEKRAERRVAQTQYRDNILPQTIYEFIQISQKYQIPPEDLMDMLKTGELTLQDKSRKGNKLATAQNKLSQISSKKIHKIPEAKFYNRRLPDSQKSPEELRTEEILNILGLGRTEDRAPVRKQKQYKSSLHTHTQPLGRSGESSPTQRRLPSTLKDDYDNTMDEDELTAYLAAQMPAQYLNPVYSSSNNKASQKRDEAGQSMTSSFEQAIQDYFDQLDSDKSPNEKRQSEDGERGGGTQMQGFENEAVMKLLSYLNPETEESDTDSKTAQGI</sequence>